<name>A0A101V192_9ACTN</name>
<dbReference type="STRING" id="909626.AQJ91_13545"/>
<proteinExistence type="predicted"/>
<dbReference type="RefSeq" id="WP_067020380.1">
    <property type="nucleotide sequence ID" value="NZ_KQ949081.1"/>
</dbReference>
<organism evidence="1 2">
    <name type="scientific">Streptomyces dysideae</name>
    <dbReference type="NCBI Taxonomy" id="909626"/>
    <lineage>
        <taxon>Bacteria</taxon>
        <taxon>Bacillati</taxon>
        <taxon>Actinomycetota</taxon>
        <taxon>Actinomycetes</taxon>
        <taxon>Kitasatosporales</taxon>
        <taxon>Streptomycetaceae</taxon>
        <taxon>Streptomyces</taxon>
    </lineage>
</organism>
<dbReference type="AlphaFoldDB" id="A0A101V192"/>
<gene>
    <name evidence="1" type="ORF">AQJ91_13545</name>
</gene>
<comment type="caution">
    <text evidence="1">The sequence shown here is derived from an EMBL/GenBank/DDBJ whole genome shotgun (WGS) entry which is preliminary data.</text>
</comment>
<evidence type="ECO:0000313" key="1">
    <source>
        <dbReference type="EMBL" id="KUO20583.1"/>
    </source>
</evidence>
<dbReference type="EMBL" id="LMXB01000032">
    <property type="protein sequence ID" value="KUO20583.1"/>
    <property type="molecule type" value="Genomic_DNA"/>
</dbReference>
<protein>
    <submittedName>
        <fullName evidence="1">Uncharacterized protein</fullName>
    </submittedName>
</protein>
<keyword evidence="2" id="KW-1185">Reference proteome</keyword>
<evidence type="ECO:0000313" key="2">
    <source>
        <dbReference type="Proteomes" id="UP000053260"/>
    </source>
</evidence>
<reference evidence="1 2" key="1">
    <citation type="submission" date="2015-10" db="EMBL/GenBank/DDBJ databases">
        <title>Draft genome sequence of Streptomyces sp. RV15, isolated from a marine sponge.</title>
        <authorList>
            <person name="Ruckert C."/>
            <person name="Abdelmohsen U.R."/>
            <person name="Winkler A."/>
            <person name="Hentschel U."/>
            <person name="Kalinowski J."/>
            <person name="Kampfer P."/>
            <person name="Glaeser S."/>
        </authorList>
    </citation>
    <scope>NUCLEOTIDE SEQUENCE [LARGE SCALE GENOMIC DNA]</scope>
    <source>
        <strain evidence="1 2">RV15</strain>
    </source>
</reference>
<accession>A0A101V192</accession>
<sequence length="86" mass="9304">MDVARAYVDAVHGEPQGSVSLPLELALVAFFRGEEVRAYELAVGLEGPYVERAAGRFHRPFLGGRLGVDGSVSASYGQQCPYECEE</sequence>
<dbReference type="Proteomes" id="UP000053260">
    <property type="component" value="Unassembled WGS sequence"/>
</dbReference>